<name>A0ACB9FGH0_ARCLA</name>
<sequence length="149" mass="16651">MSIAELACSYTCLILSDDAIPIMIGMLLIAEVILLLLIYKQDFTSRRMIKADVVEMTKVQGCIARSRLVPVLNEDISIKRMDSFFRVIPSTPQVKVFDTVSPTPSPARDVDNEEGDGEDIPEVEVVCRICLVELCEGSETLKNGMQRQR</sequence>
<keyword evidence="2" id="KW-1185">Reference proteome</keyword>
<evidence type="ECO:0000313" key="2">
    <source>
        <dbReference type="Proteomes" id="UP001055879"/>
    </source>
</evidence>
<protein>
    <submittedName>
        <fullName evidence="1">Uncharacterized protein</fullName>
    </submittedName>
</protein>
<reference evidence="1 2" key="2">
    <citation type="journal article" date="2022" name="Mol. Ecol. Resour.">
        <title>The genomes of chicory, endive, great burdock and yacon provide insights into Asteraceae paleo-polyploidization history and plant inulin production.</title>
        <authorList>
            <person name="Fan W."/>
            <person name="Wang S."/>
            <person name="Wang H."/>
            <person name="Wang A."/>
            <person name="Jiang F."/>
            <person name="Liu H."/>
            <person name="Zhao H."/>
            <person name="Xu D."/>
            <person name="Zhang Y."/>
        </authorList>
    </citation>
    <scope>NUCLEOTIDE SEQUENCE [LARGE SCALE GENOMIC DNA]</scope>
    <source>
        <strain evidence="2">cv. Niubang</strain>
    </source>
</reference>
<dbReference type="Proteomes" id="UP001055879">
    <property type="component" value="Linkage Group LG01"/>
</dbReference>
<comment type="caution">
    <text evidence="1">The sequence shown here is derived from an EMBL/GenBank/DDBJ whole genome shotgun (WGS) entry which is preliminary data.</text>
</comment>
<evidence type="ECO:0000313" key="1">
    <source>
        <dbReference type="EMBL" id="KAI3769955.1"/>
    </source>
</evidence>
<gene>
    <name evidence="1" type="ORF">L6452_01071</name>
</gene>
<dbReference type="EMBL" id="CM042047">
    <property type="protein sequence ID" value="KAI3769955.1"/>
    <property type="molecule type" value="Genomic_DNA"/>
</dbReference>
<proteinExistence type="predicted"/>
<reference evidence="2" key="1">
    <citation type="journal article" date="2022" name="Mol. Ecol. Resour.">
        <title>The genomes of chicory, endive, great burdock and yacon provide insights into Asteraceae palaeo-polyploidization history and plant inulin production.</title>
        <authorList>
            <person name="Fan W."/>
            <person name="Wang S."/>
            <person name="Wang H."/>
            <person name="Wang A."/>
            <person name="Jiang F."/>
            <person name="Liu H."/>
            <person name="Zhao H."/>
            <person name="Xu D."/>
            <person name="Zhang Y."/>
        </authorList>
    </citation>
    <scope>NUCLEOTIDE SEQUENCE [LARGE SCALE GENOMIC DNA]</scope>
    <source>
        <strain evidence="2">cv. Niubang</strain>
    </source>
</reference>
<organism evidence="1 2">
    <name type="scientific">Arctium lappa</name>
    <name type="common">Greater burdock</name>
    <name type="synonym">Lappa major</name>
    <dbReference type="NCBI Taxonomy" id="4217"/>
    <lineage>
        <taxon>Eukaryota</taxon>
        <taxon>Viridiplantae</taxon>
        <taxon>Streptophyta</taxon>
        <taxon>Embryophyta</taxon>
        <taxon>Tracheophyta</taxon>
        <taxon>Spermatophyta</taxon>
        <taxon>Magnoliopsida</taxon>
        <taxon>eudicotyledons</taxon>
        <taxon>Gunneridae</taxon>
        <taxon>Pentapetalae</taxon>
        <taxon>asterids</taxon>
        <taxon>campanulids</taxon>
        <taxon>Asterales</taxon>
        <taxon>Asteraceae</taxon>
        <taxon>Carduoideae</taxon>
        <taxon>Cardueae</taxon>
        <taxon>Arctiinae</taxon>
        <taxon>Arctium</taxon>
    </lineage>
</organism>
<accession>A0ACB9FGH0</accession>